<gene>
    <name evidence="2" type="ORF">Sviol_52930</name>
</gene>
<protein>
    <submittedName>
        <fullName evidence="2">Uncharacterized protein</fullName>
    </submittedName>
</protein>
<evidence type="ECO:0000313" key="2">
    <source>
        <dbReference type="EMBL" id="GHI40885.1"/>
    </source>
</evidence>
<reference evidence="2" key="1">
    <citation type="submission" date="2024-05" db="EMBL/GenBank/DDBJ databases">
        <title>Whole genome shotgun sequence of Streptomyces violascens NBRC 12920.</title>
        <authorList>
            <person name="Komaki H."/>
            <person name="Tamura T."/>
        </authorList>
    </citation>
    <scope>NUCLEOTIDE SEQUENCE</scope>
    <source>
        <strain evidence="2">NBRC 12920</strain>
    </source>
</reference>
<dbReference type="EMBL" id="BNDY01000017">
    <property type="protein sequence ID" value="GHI40885.1"/>
    <property type="molecule type" value="Genomic_DNA"/>
</dbReference>
<keyword evidence="3" id="KW-1185">Reference proteome</keyword>
<evidence type="ECO:0000256" key="1">
    <source>
        <dbReference type="SAM" id="MobiDB-lite"/>
    </source>
</evidence>
<organism evidence="2 3">
    <name type="scientific">Streptomyces violascens</name>
    <dbReference type="NCBI Taxonomy" id="67381"/>
    <lineage>
        <taxon>Bacteria</taxon>
        <taxon>Bacillati</taxon>
        <taxon>Actinomycetota</taxon>
        <taxon>Actinomycetes</taxon>
        <taxon>Kitasatosporales</taxon>
        <taxon>Streptomycetaceae</taxon>
        <taxon>Streptomyces</taxon>
    </lineage>
</organism>
<feature type="region of interest" description="Disordered" evidence="1">
    <location>
        <begin position="1"/>
        <end position="36"/>
    </location>
</feature>
<evidence type="ECO:0000313" key="3">
    <source>
        <dbReference type="Proteomes" id="UP001050808"/>
    </source>
</evidence>
<accession>A0ABQ3QUE7</accession>
<dbReference type="Proteomes" id="UP001050808">
    <property type="component" value="Unassembled WGS sequence"/>
</dbReference>
<comment type="caution">
    <text evidence="2">The sequence shown here is derived from an EMBL/GenBank/DDBJ whole genome shotgun (WGS) entry which is preliminary data.</text>
</comment>
<sequence length="61" mass="6615">MGAPVRAAESRCRDGFPARSSATRVGTAYATRGESPMPEYGYFLSGEEHTPAELVEQGRRP</sequence>
<proteinExistence type="predicted"/>
<name>A0ABQ3QUE7_9ACTN</name>